<evidence type="ECO:0000313" key="3">
    <source>
        <dbReference type="Proteomes" id="UP000216446"/>
    </source>
</evidence>
<sequence>MRRLFTPVLCCLSLLAMPLAGCDSAEPESALSGEWTLAQVADVSGAAVEGPVGSKLAFGADGTFSIDSTNDCTGTYTSQFAVNQQVLDFPTASCTEVAGTLETDLVLVLGVYRDGVVREPALFAADSTRLQIRVSAPEASRVLTFTRE</sequence>
<dbReference type="EMBL" id="MQWB01000001">
    <property type="protein sequence ID" value="OZC03026.1"/>
    <property type="molecule type" value="Genomic_DNA"/>
</dbReference>
<comment type="caution">
    <text evidence="2">The sequence shown here is derived from an EMBL/GenBank/DDBJ whole genome shotgun (WGS) entry which is preliminary data.</text>
</comment>
<accession>A0A259TZB4</accession>
<feature type="signal peptide" evidence="1">
    <location>
        <begin position="1"/>
        <end position="25"/>
    </location>
</feature>
<dbReference type="InParanoid" id="A0A259TZB4"/>
<evidence type="ECO:0000313" key="2">
    <source>
        <dbReference type="EMBL" id="OZC03026.1"/>
    </source>
</evidence>
<reference evidence="2 3" key="1">
    <citation type="submission" date="2016-11" db="EMBL/GenBank/DDBJ databases">
        <title>Study of marine rhodopsin-containing bacteria.</title>
        <authorList>
            <person name="Yoshizawa S."/>
            <person name="Kumagai Y."/>
            <person name="Kogure K."/>
        </authorList>
    </citation>
    <scope>NUCLEOTIDE SEQUENCE [LARGE SCALE GENOMIC DNA]</scope>
    <source>
        <strain evidence="2 3">SG-29</strain>
    </source>
</reference>
<keyword evidence="3" id="KW-1185">Reference proteome</keyword>
<evidence type="ECO:0000256" key="1">
    <source>
        <dbReference type="SAM" id="SignalP"/>
    </source>
</evidence>
<dbReference type="RefSeq" id="WP_094547901.1">
    <property type="nucleotide sequence ID" value="NZ_MQWB01000001.1"/>
</dbReference>
<dbReference type="AlphaFoldDB" id="A0A259TZB4"/>
<organism evidence="2 3">
    <name type="scientific">Rubricoccus marinus</name>
    <dbReference type="NCBI Taxonomy" id="716817"/>
    <lineage>
        <taxon>Bacteria</taxon>
        <taxon>Pseudomonadati</taxon>
        <taxon>Rhodothermota</taxon>
        <taxon>Rhodothermia</taxon>
        <taxon>Rhodothermales</taxon>
        <taxon>Rubricoccaceae</taxon>
        <taxon>Rubricoccus</taxon>
    </lineage>
</organism>
<dbReference type="Proteomes" id="UP000216446">
    <property type="component" value="Unassembled WGS sequence"/>
</dbReference>
<protein>
    <recommendedName>
        <fullName evidence="4">Lipocalin-like domain-containing protein</fullName>
    </recommendedName>
</protein>
<name>A0A259TZB4_9BACT</name>
<gene>
    <name evidence="2" type="ORF">BSZ36_08615</name>
</gene>
<evidence type="ECO:0008006" key="4">
    <source>
        <dbReference type="Google" id="ProtNLM"/>
    </source>
</evidence>
<keyword evidence="1" id="KW-0732">Signal</keyword>
<feature type="chain" id="PRO_5012175548" description="Lipocalin-like domain-containing protein" evidence="1">
    <location>
        <begin position="26"/>
        <end position="148"/>
    </location>
</feature>
<proteinExistence type="predicted"/>